<proteinExistence type="predicted"/>
<feature type="domain" description="HTH cro/C1-type" evidence="1">
    <location>
        <begin position="18"/>
        <end position="52"/>
    </location>
</feature>
<evidence type="ECO:0000259" key="1">
    <source>
        <dbReference type="PROSITE" id="PS50943"/>
    </source>
</evidence>
<accession>A0A0C1R222</accession>
<dbReference type="STRING" id="1479485.DA73_0224515"/>
<evidence type="ECO:0000313" key="2">
    <source>
        <dbReference type="EMBL" id="KIE09903.1"/>
    </source>
</evidence>
<dbReference type="OrthoDB" id="9801008at2"/>
<dbReference type="SUPFAM" id="SSF47413">
    <property type="entry name" value="lambda repressor-like DNA-binding domains"/>
    <property type="match status" value="1"/>
</dbReference>
<dbReference type="InterPro" id="IPR010982">
    <property type="entry name" value="Lambda_DNA-bd_dom_sf"/>
</dbReference>
<comment type="caution">
    <text evidence="2">The sequence shown here is derived from an EMBL/GenBank/DDBJ whole genome shotgun (WGS) entry which is preliminary data.</text>
</comment>
<protein>
    <recommendedName>
        <fullName evidence="1">HTH cro/C1-type domain-containing protein</fullName>
    </recommendedName>
</protein>
<dbReference type="Gene3D" id="1.10.260.40">
    <property type="entry name" value="lambda repressor-like DNA-binding domains"/>
    <property type="match status" value="1"/>
</dbReference>
<name>A0A0C1R222_9CYAN</name>
<dbReference type="SMART" id="SM00530">
    <property type="entry name" value="HTH_XRE"/>
    <property type="match status" value="1"/>
</dbReference>
<sequence>MIEKKPLKQPDYRQLICELRGLTGLTQEEFAAEVGVTYTTVNRWENGHSKPSKLAVGRITQMLQQMDEPGQGLLKKYSLVGKS</sequence>
<gene>
    <name evidence="2" type="ORF">DA73_0224515</name>
</gene>
<dbReference type="CDD" id="cd00093">
    <property type="entry name" value="HTH_XRE"/>
    <property type="match status" value="1"/>
</dbReference>
<dbReference type="EMBL" id="JHEG02000053">
    <property type="protein sequence ID" value="KIE09903.1"/>
    <property type="molecule type" value="Genomic_DNA"/>
</dbReference>
<dbReference type="AlphaFoldDB" id="A0A0C1R222"/>
<dbReference type="Pfam" id="PF01381">
    <property type="entry name" value="HTH_3"/>
    <property type="match status" value="1"/>
</dbReference>
<organism evidence="2">
    <name type="scientific">Tolypothrix bouteillei VB521301</name>
    <dbReference type="NCBI Taxonomy" id="1479485"/>
    <lineage>
        <taxon>Bacteria</taxon>
        <taxon>Bacillati</taxon>
        <taxon>Cyanobacteriota</taxon>
        <taxon>Cyanophyceae</taxon>
        <taxon>Nostocales</taxon>
        <taxon>Tolypothrichaceae</taxon>
        <taxon>Tolypothrix</taxon>
    </lineage>
</organism>
<dbReference type="GO" id="GO:0003677">
    <property type="term" value="F:DNA binding"/>
    <property type="evidence" value="ECO:0007669"/>
    <property type="project" value="InterPro"/>
</dbReference>
<dbReference type="InterPro" id="IPR001387">
    <property type="entry name" value="Cro/C1-type_HTH"/>
</dbReference>
<dbReference type="PROSITE" id="PS50943">
    <property type="entry name" value="HTH_CROC1"/>
    <property type="match status" value="1"/>
</dbReference>
<reference evidence="2" key="1">
    <citation type="journal article" date="2015" name="Genome Announc.">
        <title>Draft Genome Sequence of Tolypothrix boutellei Strain VB521301.</title>
        <authorList>
            <person name="Chandrababunaidu M.M."/>
            <person name="Singh D."/>
            <person name="Sen D."/>
            <person name="Bhan S."/>
            <person name="Das S."/>
            <person name="Gupta A."/>
            <person name="Adhikary S.P."/>
            <person name="Tripathy S."/>
        </authorList>
    </citation>
    <scope>NUCLEOTIDE SEQUENCE</scope>
    <source>
        <strain evidence="2">VB521301</strain>
    </source>
</reference>